<gene>
    <name evidence="2" type="ORF">EHT25_26715</name>
</gene>
<dbReference type="AlphaFoldDB" id="A0A3P1BCV2"/>
<feature type="domain" description="DinB-like" evidence="1">
    <location>
        <begin position="24"/>
        <end position="164"/>
    </location>
</feature>
<organism evidence="2 3">
    <name type="scientific">Larkinella rosea</name>
    <dbReference type="NCBI Taxonomy" id="2025312"/>
    <lineage>
        <taxon>Bacteria</taxon>
        <taxon>Pseudomonadati</taxon>
        <taxon>Bacteroidota</taxon>
        <taxon>Cytophagia</taxon>
        <taxon>Cytophagales</taxon>
        <taxon>Spirosomataceae</taxon>
        <taxon>Larkinella</taxon>
    </lineage>
</organism>
<dbReference type="InterPro" id="IPR024775">
    <property type="entry name" value="DinB-like"/>
</dbReference>
<dbReference type="InterPro" id="IPR034660">
    <property type="entry name" value="DinB/YfiT-like"/>
</dbReference>
<dbReference type="RefSeq" id="WP_124878406.1">
    <property type="nucleotide sequence ID" value="NZ_RQJO01000015.1"/>
</dbReference>
<comment type="caution">
    <text evidence="2">The sequence shown here is derived from an EMBL/GenBank/DDBJ whole genome shotgun (WGS) entry which is preliminary data.</text>
</comment>
<dbReference type="OrthoDB" id="948294at2"/>
<sequence>MENQLKTPAIPSEEVFVKMAIAAWDTQTKRITTLLDKLSDEALLAEVAPGRNRGIYLLGHLIAVNDGMLPLLGFGDKLYPQLATGFITTPDKSGIEFPTVSELRSYWHTLNATLSQHIEALQPEDWFAKHTAVTDEDFARDPIRNKLNVLINRTNHQSYHLGQLVFLL</sequence>
<dbReference type="Proteomes" id="UP000271925">
    <property type="component" value="Unassembled WGS sequence"/>
</dbReference>
<dbReference type="Pfam" id="PF12867">
    <property type="entry name" value="DinB_2"/>
    <property type="match status" value="1"/>
</dbReference>
<name>A0A3P1BCV2_9BACT</name>
<accession>A0A3P1BCV2</accession>
<evidence type="ECO:0000313" key="2">
    <source>
        <dbReference type="EMBL" id="RRA98602.1"/>
    </source>
</evidence>
<dbReference type="Gene3D" id="1.20.120.450">
    <property type="entry name" value="dinb family like domain"/>
    <property type="match status" value="1"/>
</dbReference>
<evidence type="ECO:0000259" key="1">
    <source>
        <dbReference type="Pfam" id="PF12867"/>
    </source>
</evidence>
<dbReference type="EMBL" id="RQJO01000015">
    <property type="protein sequence ID" value="RRA98602.1"/>
    <property type="molecule type" value="Genomic_DNA"/>
</dbReference>
<evidence type="ECO:0000313" key="3">
    <source>
        <dbReference type="Proteomes" id="UP000271925"/>
    </source>
</evidence>
<protein>
    <submittedName>
        <fullName evidence="2">DinB family protein</fullName>
    </submittedName>
</protein>
<proteinExistence type="predicted"/>
<dbReference type="SUPFAM" id="SSF109854">
    <property type="entry name" value="DinB/YfiT-like putative metalloenzymes"/>
    <property type="match status" value="1"/>
</dbReference>
<reference evidence="2 3" key="1">
    <citation type="submission" date="2018-11" db="EMBL/GenBank/DDBJ databases">
        <authorList>
            <person name="Zhou Z."/>
            <person name="Wang G."/>
        </authorList>
    </citation>
    <scope>NUCLEOTIDE SEQUENCE [LARGE SCALE GENOMIC DNA]</scope>
    <source>
        <strain evidence="2 3">KCTC52004</strain>
    </source>
</reference>
<keyword evidence="3" id="KW-1185">Reference proteome</keyword>